<protein>
    <submittedName>
        <fullName evidence="2">Uncharacterized protein</fullName>
    </submittedName>
</protein>
<dbReference type="EMBL" id="LUGH01000864">
    <property type="protein sequence ID" value="OBZ82450.1"/>
    <property type="molecule type" value="Genomic_DNA"/>
</dbReference>
<keyword evidence="3" id="KW-1185">Reference proteome</keyword>
<reference evidence="2 3" key="1">
    <citation type="submission" date="2016-03" db="EMBL/GenBank/DDBJ databases">
        <title>Choanephora cucurbitarum.</title>
        <authorList>
            <person name="Min B."/>
            <person name="Park H."/>
            <person name="Park J.-H."/>
            <person name="Shin H.-D."/>
            <person name="Choi I.-G."/>
        </authorList>
    </citation>
    <scope>NUCLEOTIDE SEQUENCE [LARGE SCALE GENOMIC DNA]</scope>
    <source>
        <strain evidence="2 3">KUS-F28377</strain>
    </source>
</reference>
<evidence type="ECO:0000313" key="3">
    <source>
        <dbReference type="Proteomes" id="UP000093000"/>
    </source>
</evidence>
<feature type="region of interest" description="Disordered" evidence="1">
    <location>
        <begin position="265"/>
        <end position="312"/>
    </location>
</feature>
<dbReference type="AlphaFoldDB" id="A0A1C7N014"/>
<feature type="compositionally biased region" description="Polar residues" evidence="1">
    <location>
        <begin position="157"/>
        <end position="177"/>
    </location>
</feature>
<dbReference type="Proteomes" id="UP000093000">
    <property type="component" value="Unassembled WGS sequence"/>
</dbReference>
<dbReference type="OrthoDB" id="5279943at2759"/>
<feature type="region of interest" description="Disordered" evidence="1">
    <location>
        <begin position="157"/>
        <end position="200"/>
    </location>
</feature>
<feature type="region of interest" description="Disordered" evidence="1">
    <location>
        <begin position="222"/>
        <end position="248"/>
    </location>
</feature>
<organism evidence="2 3">
    <name type="scientific">Choanephora cucurbitarum</name>
    <dbReference type="NCBI Taxonomy" id="101091"/>
    <lineage>
        <taxon>Eukaryota</taxon>
        <taxon>Fungi</taxon>
        <taxon>Fungi incertae sedis</taxon>
        <taxon>Mucoromycota</taxon>
        <taxon>Mucoromycotina</taxon>
        <taxon>Mucoromycetes</taxon>
        <taxon>Mucorales</taxon>
        <taxon>Mucorineae</taxon>
        <taxon>Choanephoraceae</taxon>
        <taxon>Choanephoroideae</taxon>
        <taxon>Choanephora</taxon>
    </lineage>
</organism>
<feature type="compositionally biased region" description="Basic and acidic residues" evidence="1">
    <location>
        <begin position="265"/>
        <end position="274"/>
    </location>
</feature>
<evidence type="ECO:0000313" key="2">
    <source>
        <dbReference type="EMBL" id="OBZ82450.1"/>
    </source>
</evidence>
<feature type="compositionally biased region" description="Acidic residues" evidence="1">
    <location>
        <begin position="277"/>
        <end position="290"/>
    </location>
</feature>
<comment type="caution">
    <text evidence="2">The sequence shown here is derived from an EMBL/GenBank/DDBJ whole genome shotgun (WGS) entry which is preliminary data.</text>
</comment>
<name>A0A1C7N014_9FUNG</name>
<evidence type="ECO:0000256" key="1">
    <source>
        <dbReference type="SAM" id="MobiDB-lite"/>
    </source>
</evidence>
<proteinExistence type="predicted"/>
<gene>
    <name evidence="2" type="ORF">A0J61_09501</name>
</gene>
<dbReference type="InParanoid" id="A0A1C7N014"/>
<sequence>MSSTFLQHANTHNLLSTNNVINEEEEQDFYPVEDGLSDDLRNCSISSTGSIDIHGQPVTSDILVALLNRPVEMKRLSARNVQFYEALERYITETQGVNAWKRFQDLVYKPREKMCDRVWMNHIQQFLAHNPVFLSKFKESVGYEEPEEQSVYSTVNSNMFTPSHRPSASQSTGSNSGRRAGRRLSSKSIGDTLDYQDDTVYEDAPRVPEGMFTNEDQFYHQYQQPSSNEGRRRRASYHSIQSEPHPTFVESKIDEVDEANFEIAKGEESDHLADLIDSSDDDDDNDEDSTNDVRNRAKDIGAGYSTPTGRSRQYNDLDLVKLRDHPDVQSGLPQAHPAFFRKAKQLLSIAPSSRRFSDKIRRNSILEDAIPDSPVAELEEPRFQTCSEDEDEDKSGGPLVHIICATRNQQPDDAVWLSSILEALSGWPELIEQLHEIVQESLSK</sequence>
<accession>A0A1C7N014</accession>